<dbReference type="KEGG" id="cid:P73_3174"/>
<proteinExistence type="predicted"/>
<dbReference type="SUPFAM" id="SSF56784">
    <property type="entry name" value="HAD-like"/>
    <property type="match status" value="1"/>
</dbReference>
<dbReference type="Proteomes" id="UP000031521">
    <property type="component" value="Chromosome"/>
</dbReference>
<accession>A0A0B5DY14</accession>
<dbReference type="PANTHER" id="PTHR12725">
    <property type="entry name" value="HALOACID DEHALOGENASE-LIKE HYDROLASE"/>
    <property type="match status" value="1"/>
</dbReference>
<dbReference type="EMBL" id="CP004393">
    <property type="protein sequence ID" value="AJE47889.1"/>
    <property type="molecule type" value="Genomic_DNA"/>
</dbReference>
<organism evidence="1 2">
    <name type="scientific">Celeribacter indicus</name>
    <dbReference type="NCBI Taxonomy" id="1208324"/>
    <lineage>
        <taxon>Bacteria</taxon>
        <taxon>Pseudomonadati</taxon>
        <taxon>Pseudomonadota</taxon>
        <taxon>Alphaproteobacteria</taxon>
        <taxon>Rhodobacterales</taxon>
        <taxon>Roseobacteraceae</taxon>
        <taxon>Celeribacter</taxon>
    </lineage>
</organism>
<reference evidence="1 2" key="1">
    <citation type="journal article" date="2014" name="Int. J. Syst. Evol. Microbiol.">
        <title>Celeribacter indicus sp. nov., a polycyclic aromatic hydrocarbon-degrading bacterium from deep-sea sediment and reclassification of Huaishuia halophila as Celeribacter halophilus comb. nov.</title>
        <authorList>
            <person name="Lai Q."/>
            <person name="Cao J."/>
            <person name="Yuan J."/>
            <person name="Li F."/>
            <person name="Shao Z."/>
        </authorList>
    </citation>
    <scope>NUCLEOTIDE SEQUENCE [LARGE SCALE GENOMIC DNA]</scope>
    <source>
        <strain evidence="1">P73</strain>
    </source>
</reference>
<dbReference type="InterPro" id="IPR006439">
    <property type="entry name" value="HAD-SF_hydro_IA"/>
</dbReference>
<dbReference type="Gene3D" id="3.40.50.1000">
    <property type="entry name" value="HAD superfamily/HAD-like"/>
    <property type="match status" value="1"/>
</dbReference>
<dbReference type="Gene3D" id="1.10.150.450">
    <property type="match status" value="1"/>
</dbReference>
<dbReference type="InterPro" id="IPR036412">
    <property type="entry name" value="HAD-like_sf"/>
</dbReference>
<dbReference type="SFLD" id="SFLDG01129">
    <property type="entry name" value="C1.5:_HAD__Beta-PGM__Phosphata"/>
    <property type="match status" value="1"/>
</dbReference>
<dbReference type="NCBIfam" id="TIGR01509">
    <property type="entry name" value="HAD-SF-IA-v3"/>
    <property type="match status" value="1"/>
</dbReference>
<dbReference type="STRING" id="1208324.P73_3174"/>
<protein>
    <submittedName>
        <fullName evidence="1">Pyrimidine 5'-nucleotidase</fullName>
    </submittedName>
</protein>
<keyword evidence="2" id="KW-1185">Reference proteome</keyword>
<dbReference type="SFLD" id="SFLDG01132">
    <property type="entry name" value="C1.5.3:_5'-Nucleotidase_Like"/>
    <property type="match status" value="1"/>
</dbReference>
<dbReference type="RefSeq" id="WP_043870344.1">
    <property type="nucleotide sequence ID" value="NZ_CP004393.1"/>
</dbReference>
<dbReference type="InterPro" id="IPR010237">
    <property type="entry name" value="Pyr-5-nucltdase"/>
</dbReference>
<dbReference type="HOGENOM" id="CLU_059493_2_1_5"/>
<dbReference type="SFLD" id="SFLDS00003">
    <property type="entry name" value="Haloacid_Dehalogenase"/>
    <property type="match status" value="1"/>
</dbReference>
<dbReference type="Pfam" id="PF00702">
    <property type="entry name" value="Hydrolase"/>
    <property type="match status" value="1"/>
</dbReference>
<dbReference type="NCBIfam" id="TIGR01993">
    <property type="entry name" value="Pyr-5-nucltdase"/>
    <property type="match status" value="1"/>
</dbReference>
<gene>
    <name evidence="1" type="ORF">P73_3174</name>
</gene>
<evidence type="ECO:0000313" key="2">
    <source>
        <dbReference type="Proteomes" id="UP000031521"/>
    </source>
</evidence>
<dbReference type="PANTHER" id="PTHR12725:SF117">
    <property type="entry name" value="HALOACID DEHALOGENASE-LIKE HYDROLASE"/>
    <property type="match status" value="1"/>
</dbReference>
<sequence>MAADPFSHVKTWVFDLDNTLYPPSAALFSQIEIRMTDWVARELGVTTEEANRLRGAYWRDFGTTLSGMMANHGTDPLPYLTYVHDIDFSGLAADAELKAAITALPGRKIVYTNGSAPYAERVLEARGLAGIFNAVYGIEHANFHPKPRAEAFDTVWKLDRVTPGEAAMFEDDPRNLEVPHALGMKTVHVAPAALDPPAPHIHHHTDNLARFLRDLRA</sequence>
<name>A0A0B5DY14_9RHOB</name>
<evidence type="ECO:0000313" key="1">
    <source>
        <dbReference type="EMBL" id="AJE47889.1"/>
    </source>
</evidence>
<dbReference type="CDD" id="cd02604">
    <property type="entry name" value="HAD_5NT"/>
    <property type="match status" value="1"/>
</dbReference>
<dbReference type="AlphaFoldDB" id="A0A0B5DY14"/>
<dbReference type="InterPro" id="IPR023214">
    <property type="entry name" value="HAD_sf"/>
</dbReference>
<dbReference type="OrthoDB" id="9803141at2"/>